<dbReference type="InterPro" id="IPR022551">
    <property type="entry name" value="BrxC"/>
</dbReference>
<keyword evidence="2" id="KW-1185">Reference proteome</keyword>
<dbReference type="Proteomes" id="UP001597452">
    <property type="component" value="Unassembled WGS sequence"/>
</dbReference>
<comment type="caution">
    <text evidence="1">The sequence shown here is derived from an EMBL/GenBank/DDBJ whole genome shotgun (WGS) entry which is preliminary data.</text>
</comment>
<evidence type="ECO:0000313" key="1">
    <source>
        <dbReference type="EMBL" id="MFD2640261.1"/>
    </source>
</evidence>
<dbReference type="NCBIfam" id="TIGR04019">
    <property type="entry name" value="B_thiol_YtxJ"/>
    <property type="match status" value="1"/>
</dbReference>
<dbReference type="Gene3D" id="3.40.30.10">
    <property type="entry name" value="Glutaredoxin"/>
    <property type="match status" value="1"/>
</dbReference>
<protein>
    <submittedName>
        <fullName evidence="1">Bacillithiol system redox-active protein YtxJ</fullName>
    </submittedName>
</protein>
<dbReference type="RefSeq" id="WP_377330388.1">
    <property type="nucleotide sequence ID" value="NZ_JBHUMZ010000052.1"/>
</dbReference>
<sequence>MKELTSVEEFKGVIEQQDQFVLLKHSLTCPISGEAKSQIEDFKSANEVPTYIIPIQNYRELSNYVSVFFGIKHESPQVFYIKNGQVEYHTSHWHITRSKMEEVTK</sequence>
<dbReference type="SUPFAM" id="SSF52833">
    <property type="entry name" value="Thioredoxin-like"/>
    <property type="match status" value="1"/>
</dbReference>
<organism evidence="1 2">
    <name type="scientific">Piscibacillus salipiscarius</name>
    <dbReference type="NCBI Taxonomy" id="299480"/>
    <lineage>
        <taxon>Bacteria</taxon>
        <taxon>Bacillati</taxon>
        <taxon>Bacillota</taxon>
        <taxon>Bacilli</taxon>
        <taxon>Bacillales</taxon>
        <taxon>Bacillaceae</taxon>
        <taxon>Piscibacillus</taxon>
    </lineage>
</organism>
<reference evidence="2" key="1">
    <citation type="journal article" date="2019" name="Int. J. Syst. Evol. Microbiol.">
        <title>The Global Catalogue of Microorganisms (GCM) 10K type strain sequencing project: providing services to taxonomists for standard genome sequencing and annotation.</title>
        <authorList>
            <consortium name="The Broad Institute Genomics Platform"/>
            <consortium name="The Broad Institute Genome Sequencing Center for Infectious Disease"/>
            <person name="Wu L."/>
            <person name="Ma J."/>
        </authorList>
    </citation>
    <scope>NUCLEOTIDE SEQUENCE [LARGE SCALE GENOMIC DNA]</scope>
    <source>
        <strain evidence="2">TISTR 1571</strain>
    </source>
</reference>
<gene>
    <name evidence="1" type="primary">ytxJ</name>
    <name evidence="1" type="ORF">ACFSW4_15435</name>
</gene>
<name>A0ABW5QE23_9BACI</name>
<accession>A0ABW5QE23</accession>
<evidence type="ECO:0000313" key="2">
    <source>
        <dbReference type="Proteomes" id="UP001597452"/>
    </source>
</evidence>
<dbReference type="InterPro" id="IPR036249">
    <property type="entry name" value="Thioredoxin-like_sf"/>
</dbReference>
<dbReference type="EMBL" id="JBHUMZ010000052">
    <property type="protein sequence ID" value="MFD2640261.1"/>
    <property type="molecule type" value="Genomic_DNA"/>
</dbReference>
<dbReference type="Pfam" id="PF11009">
    <property type="entry name" value="BrxC"/>
    <property type="match status" value="1"/>
</dbReference>
<proteinExistence type="predicted"/>